<dbReference type="Proteomes" id="UP000005439">
    <property type="component" value="Chromosome"/>
</dbReference>
<feature type="transmembrane region" description="Helical" evidence="1">
    <location>
        <begin position="21"/>
        <end position="48"/>
    </location>
</feature>
<proteinExistence type="predicted"/>
<gene>
    <name evidence="2" type="ordered locus">Sulac_0584</name>
</gene>
<dbReference type="PATRIC" id="fig|679936.5.peg.623"/>
<evidence type="ECO:0000256" key="1">
    <source>
        <dbReference type="SAM" id="Phobius"/>
    </source>
</evidence>
<dbReference type="AlphaFoldDB" id="G8TZE4"/>
<keyword evidence="1" id="KW-0472">Membrane</keyword>
<protein>
    <submittedName>
        <fullName evidence="2">Uncharacterized protein</fullName>
    </submittedName>
</protein>
<keyword evidence="3" id="KW-1185">Reference proteome</keyword>
<keyword evidence="1" id="KW-1133">Transmembrane helix</keyword>
<dbReference type="KEGG" id="sap:Sulac_0584"/>
<feature type="transmembrane region" description="Helical" evidence="1">
    <location>
        <begin position="144"/>
        <end position="173"/>
    </location>
</feature>
<sequence>MRVAMIDTISRRLSQYTAAFTFLRSLLEAFTGILLILISTAMALGIVLDLNVLALGNLYSYLAHGTRIQKIHAIQIICALLVATQLLASLKLWIRARIIKTIQLQTVPRLRSSEEYDTVFVSLRPASNHLLITVENIAQQVPALIVAVVAIGLIAPEILLPLLGAGSALFLVWATVSRPLIRLTDANQKALLAYQQARGAKQPNLSNTLLHTINTAYFHARGYAVASLIQAPLVAIVTLFLLILTVSSPLSPAKILSTLILVGVGQSAVRTIAQAIPELRNFSSMYTRANQVLNSRVHSLWSHPSN</sequence>
<accession>G8TZE4</accession>
<keyword evidence="1" id="KW-0812">Transmembrane</keyword>
<organism evidence="2 3">
    <name type="scientific">Sulfobacillus acidophilus (strain ATCC 700253 / DSM 10332 / NAL)</name>
    <dbReference type="NCBI Taxonomy" id="679936"/>
    <lineage>
        <taxon>Bacteria</taxon>
        <taxon>Bacillati</taxon>
        <taxon>Bacillota</taxon>
        <taxon>Clostridia</taxon>
        <taxon>Eubacteriales</taxon>
        <taxon>Clostridiales Family XVII. Incertae Sedis</taxon>
        <taxon>Sulfobacillus</taxon>
    </lineage>
</organism>
<dbReference type="EMBL" id="CP003179">
    <property type="protein sequence ID" value="AEW04113.1"/>
    <property type="molecule type" value="Genomic_DNA"/>
</dbReference>
<feature type="transmembrane region" description="Helical" evidence="1">
    <location>
        <begin position="223"/>
        <end position="244"/>
    </location>
</feature>
<dbReference type="HOGENOM" id="CLU_921098_0_0_9"/>
<reference evidence="3" key="1">
    <citation type="submission" date="2011-12" db="EMBL/GenBank/DDBJ databases">
        <title>The complete genome of chromosome of Sulfobacillus acidophilus DSM 10332.</title>
        <authorList>
            <person name="Lucas S."/>
            <person name="Han J."/>
            <person name="Lapidus A."/>
            <person name="Bruce D."/>
            <person name="Goodwin L."/>
            <person name="Pitluck S."/>
            <person name="Peters L."/>
            <person name="Kyrpides N."/>
            <person name="Mavromatis K."/>
            <person name="Ivanova N."/>
            <person name="Mikhailova N."/>
            <person name="Chertkov O."/>
            <person name="Saunders E."/>
            <person name="Detter J.C."/>
            <person name="Tapia R."/>
            <person name="Han C."/>
            <person name="Land M."/>
            <person name="Hauser L."/>
            <person name="Markowitz V."/>
            <person name="Cheng J.-F."/>
            <person name="Hugenholtz P."/>
            <person name="Woyke T."/>
            <person name="Wu D."/>
            <person name="Pukall R."/>
            <person name="Gehrich-Schroeter G."/>
            <person name="Schneider S."/>
            <person name="Klenk H.-P."/>
            <person name="Eisen J.A."/>
        </authorList>
    </citation>
    <scope>NUCLEOTIDE SEQUENCE [LARGE SCALE GENOMIC DNA]</scope>
    <source>
        <strain evidence="3">ATCC 700253 / DSM 10332 / NAL</strain>
    </source>
</reference>
<reference evidence="2 3" key="2">
    <citation type="journal article" date="2012" name="Stand. Genomic Sci.">
        <title>Complete genome sequence of the moderately thermophilic mineral-sulfide-oxidizing firmicute Sulfobacillus acidophilus type strain (NAL(T)).</title>
        <authorList>
            <person name="Anderson I."/>
            <person name="Chertkov O."/>
            <person name="Chen A."/>
            <person name="Saunders E."/>
            <person name="Lapidus A."/>
            <person name="Nolan M."/>
            <person name="Lucas S."/>
            <person name="Hammon N."/>
            <person name="Deshpande S."/>
            <person name="Cheng J.F."/>
            <person name="Han C."/>
            <person name="Tapia R."/>
            <person name="Goodwin L.A."/>
            <person name="Pitluck S."/>
            <person name="Liolios K."/>
            <person name="Pagani I."/>
            <person name="Ivanova N."/>
            <person name="Mikhailova N."/>
            <person name="Pati A."/>
            <person name="Palaniappan K."/>
            <person name="Land M."/>
            <person name="Pan C."/>
            <person name="Rohde M."/>
            <person name="Pukall R."/>
            <person name="Goker M."/>
            <person name="Detter J.C."/>
            <person name="Woyke T."/>
            <person name="Bristow J."/>
            <person name="Eisen J.A."/>
            <person name="Markowitz V."/>
            <person name="Hugenholtz P."/>
            <person name="Kyrpides N.C."/>
            <person name="Klenk H.P."/>
            <person name="Mavromatis K."/>
        </authorList>
    </citation>
    <scope>NUCLEOTIDE SEQUENCE [LARGE SCALE GENOMIC DNA]</scope>
    <source>
        <strain evidence="3">ATCC 700253 / DSM 10332 / NAL</strain>
    </source>
</reference>
<name>G8TZE4_SULAD</name>
<evidence type="ECO:0000313" key="3">
    <source>
        <dbReference type="Proteomes" id="UP000005439"/>
    </source>
</evidence>
<feature type="transmembrane region" description="Helical" evidence="1">
    <location>
        <begin position="68"/>
        <end position="90"/>
    </location>
</feature>
<evidence type="ECO:0000313" key="2">
    <source>
        <dbReference type="EMBL" id="AEW04113.1"/>
    </source>
</evidence>
<dbReference type="STRING" id="679936.Sulac_0584"/>